<evidence type="ECO:0000313" key="2">
    <source>
        <dbReference type="EMBL" id="SUZ33499.1"/>
    </source>
</evidence>
<name>A0A3B0MUW4_9RHOB</name>
<dbReference type="Pfam" id="PF13455">
    <property type="entry name" value="MUG113"/>
    <property type="match status" value="1"/>
</dbReference>
<dbReference type="AlphaFoldDB" id="A0A3B0MUW4"/>
<dbReference type="InterPro" id="IPR018306">
    <property type="entry name" value="Phage_T5_Orf172_DNA-bd"/>
</dbReference>
<dbReference type="Proteomes" id="UP000272908">
    <property type="component" value="Unassembled WGS sequence"/>
</dbReference>
<sequence length="401" mass="45253">MANGFTDEDDELLAELGVEVETKKQVSRTPREERIIAGFEEIQRFVEEHGRRPQHGEDRDVFERLYAVRLDRISESQECRDLIETLDHQRLLSGAPLALSDDGEELDDDALLDALGIEVAAPAITELKHVRSAAEKKAAEEIANRDRCEDFARFKPLFEQVQKELESGLRETRPFERKSEIEKGKFFILGGQKAYIASVGEVFTQEYGDRDARLRVVFDNGTESNMLMRSLQRALTKDETGRRIIEPNAGPLFSGETIDGDEASGTIYVLRSKSDHPLVAGNRDLVHKIGVTGINVEQRIAGAATHATFLMANVEIVATYELYNINRTRLENLIHRIFEPARLDIEIMDRFGRPVVPKEWFMVPIFAINDAVEKIKDGSIAGFVYDPKQAKLVMHSAQNAT</sequence>
<protein>
    <recommendedName>
        <fullName evidence="1">Bacteriophage T5 Orf172 DNA-binding domain-containing protein</fullName>
    </recommendedName>
</protein>
<organism evidence="2 3">
    <name type="scientific">Roseinatronobacter ekhonensis</name>
    <dbReference type="NCBI Taxonomy" id="254356"/>
    <lineage>
        <taxon>Bacteria</taxon>
        <taxon>Pseudomonadati</taxon>
        <taxon>Pseudomonadota</taxon>
        <taxon>Alphaproteobacteria</taxon>
        <taxon>Rhodobacterales</taxon>
        <taxon>Paracoccaceae</taxon>
        <taxon>Roseinatronobacter</taxon>
    </lineage>
</organism>
<dbReference type="EMBL" id="UIHC01000053">
    <property type="protein sequence ID" value="SUZ33499.1"/>
    <property type="molecule type" value="Genomic_DNA"/>
</dbReference>
<gene>
    <name evidence="2" type="ORF">ROE7235_03270</name>
</gene>
<proteinExistence type="predicted"/>
<reference evidence="3" key="1">
    <citation type="submission" date="2018-08" db="EMBL/GenBank/DDBJ databases">
        <authorList>
            <person name="Rodrigo-Torres L."/>
            <person name="Arahal R. D."/>
            <person name="Lucena T."/>
        </authorList>
    </citation>
    <scope>NUCLEOTIDE SEQUENCE [LARGE SCALE GENOMIC DNA]</scope>
    <source>
        <strain evidence="3">CECT 7235</strain>
    </source>
</reference>
<dbReference type="OrthoDB" id="9814995at2"/>
<feature type="domain" description="Bacteriophage T5 Orf172 DNA-binding" evidence="1">
    <location>
        <begin position="281"/>
        <end position="375"/>
    </location>
</feature>
<accession>A0A3B0MUW4</accession>
<evidence type="ECO:0000313" key="3">
    <source>
        <dbReference type="Proteomes" id="UP000272908"/>
    </source>
</evidence>
<dbReference type="RefSeq" id="WP_121096566.1">
    <property type="nucleotide sequence ID" value="NZ_UIHC01000053.1"/>
</dbReference>
<dbReference type="SMART" id="SM00974">
    <property type="entry name" value="T5orf172"/>
    <property type="match status" value="1"/>
</dbReference>
<keyword evidence="3" id="KW-1185">Reference proteome</keyword>
<evidence type="ECO:0000259" key="1">
    <source>
        <dbReference type="SMART" id="SM00974"/>
    </source>
</evidence>